<comment type="caution">
    <text evidence="3">The sequence shown here is derived from an EMBL/GenBank/DDBJ whole genome shotgun (WGS) entry which is preliminary data.</text>
</comment>
<evidence type="ECO:0000313" key="3">
    <source>
        <dbReference type="EMBL" id="KAL2813912.1"/>
    </source>
</evidence>
<dbReference type="GO" id="GO:0016787">
    <property type="term" value="F:hydrolase activity"/>
    <property type="evidence" value="ECO:0007669"/>
    <property type="project" value="UniProtKB-KW"/>
</dbReference>
<keyword evidence="4" id="KW-1185">Reference proteome</keyword>
<organism evidence="3 4">
    <name type="scientific">Aspergillus granulosus</name>
    <dbReference type="NCBI Taxonomy" id="176169"/>
    <lineage>
        <taxon>Eukaryota</taxon>
        <taxon>Fungi</taxon>
        <taxon>Dikarya</taxon>
        <taxon>Ascomycota</taxon>
        <taxon>Pezizomycotina</taxon>
        <taxon>Eurotiomycetes</taxon>
        <taxon>Eurotiomycetidae</taxon>
        <taxon>Eurotiales</taxon>
        <taxon>Aspergillaceae</taxon>
        <taxon>Aspergillus</taxon>
        <taxon>Aspergillus subgen. Nidulantes</taxon>
    </lineage>
</organism>
<keyword evidence="1 3" id="KW-0378">Hydrolase</keyword>
<dbReference type="InterPro" id="IPR013094">
    <property type="entry name" value="AB_hydrolase_3"/>
</dbReference>
<dbReference type="PANTHER" id="PTHR48081:SF8">
    <property type="entry name" value="ALPHA_BETA HYDROLASE FOLD-3 DOMAIN-CONTAINING PROTEIN-RELATED"/>
    <property type="match status" value="1"/>
</dbReference>
<dbReference type="Pfam" id="PF07859">
    <property type="entry name" value="Abhydrolase_3"/>
    <property type="match status" value="1"/>
</dbReference>
<dbReference type="Gene3D" id="3.40.50.1820">
    <property type="entry name" value="alpha/beta hydrolase"/>
    <property type="match status" value="1"/>
</dbReference>
<evidence type="ECO:0000259" key="2">
    <source>
        <dbReference type="Pfam" id="PF07859"/>
    </source>
</evidence>
<dbReference type="Proteomes" id="UP001610334">
    <property type="component" value="Unassembled WGS sequence"/>
</dbReference>
<name>A0ABR4HGL7_9EURO</name>
<dbReference type="SUPFAM" id="SSF53474">
    <property type="entry name" value="alpha/beta-Hydrolases"/>
    <property type="match status" value="1"/>
</dbReference>
<accession>A0ABR4HGL7</accession>
<sequence>MPIESDLTIDASKFLPENVAESTKQANATIADVASNAPKWYQVGAAQYREMQASGKTPLPPPVFLPNAIEATIPSRNAGRQIPIRVYMPDNEPSTGVFLHIHGGGCVFGSHDGQDGSLRMFANGTRLTTISVGYRLAPEDPYPAAIHDCIDAAEYLVDNPSEYGVVRFIGGESAGATLSILSAIHLLRSRPSHALSGLVLRYGQYDLGLGLPKIATSAPKKVLMIDRNAMEQFNDAYAPGLSFEERRNPSFSPLYEDLPSLAAVSPNGLPPALFICGTDDPLLDDTLLMSIKWSIAGGESIIKIYPGAAHAFTVIPGLPVAEEANAVSVQFMREKLDA</sequence>
<protein>
    <submittedName>
        <fullName evidence="3">Alpha/Beta hydrolase protein</fullName>
    </submittedName>
</protein>
<dbReference type="InterPro" id="IPR029058">
    <property type="entry name" value="AB_hydrolase_fold"/>
</dbReference>
<gene>
    <name evidence="3" type="ORF">BJX63DRAFT_209243</name>
</gene>
<dbReference type="InterPro" id="IPR050300">
    <property type="entry name" value="GDXG_lipolytic_enzyme"/>
</dbReference>
<proteinExistence type="predicted"/>
<evidence type="ECO:0000256" key="1">
    <source>
        <dbReference type="ARBA" id="ARBA00022801"/>
    </source>
</evidence>
<feature type="domain" description="Alpha/beta hydrolase fold-3" evidence="2">
    <location>
        <begin position="99"/>
        <end position="313"/>
    </location>
</feature>
<dbReference type="PANTHER" id="PTHR48081">
    <property type="entry name" value="AB HYDROLASE SUPERFAMILY PROTEIN C4A8.06C"/>
    <property type="match status" value="1"/>
</dbReference>
<evidence type="ECO:0000313" key="4">
    <source>
        <dbReference type="Proteomes" id="UP001610334"/>
    </source>
</evidence>
<dbReference type="EMBL" id="JBFXLT010000037">
    <property type="protein sequence ID" value="KAL2813912.1"/>
    <property type="molecule type" value="Genomic_DNA"/>
</dbReference>
<reference evidence="3 4" key="1">
    <citation type="submission" date="2024-07" db="EMBL/GenBank/DDBJ databases">
        <title>Section-level genome sequencing and comparative genomics of Aspergillus sections Usti and Cavernicolus.</title>
        <authorList>
            <consortium name="Lawrence Berkeley National Laboratory"/>
            <person name="Nybo J.L."/>
            <person name="Vesth T.C."/>
            <person name="Theobald S."/>
            <person name="Frisvad J.C."/>
            <person name="Larsen T.O."/>
            <person name="Kjaerboelling I."/>
            <person name="Rothschild-Mancinelli K."/>
            <person name="Lyhne E.K."/>
            <person name="Kogle M.E."/>
            <person name="Barry K."/>
            <person name="Clum A."/>
            <person name="Na H."/>
            <person name="Ledsgaard L."/>
            <person name="Lin J."/>
            <person name="Lipzen A."/>
            <person name="Kuo A."/>
            <person name="Riley R."/>
            <person name="Mondo S."/>
            <person name="Labutti K."/>
            <person name="Haridas S."/>
            <person name="Pangalinan J."/>
            <person name="Salamov A.A."/>
            <person name="Simmons B.A."/>
            <person name="Magnuson J.K."/>
            <person name="Chen J."/>
            <person name="Drula E."/>
            <person name="Henrissat B."/>
            <person name="Wiebenga A."/>
            <person name="Lubbers R.J."/>
            <person name="Gomes A.C."/>
            <person name="Makela M.R."/>
            <person name="Stajich J."/>
            <person name="Grigoriev I.V."/>
            <person name="Mortensen U.H."/>
            <person name="De Vries R.P."/>
            <person name="Baker S.E."/>
            <person name="Andersen M.R."/>
        </authorList>
    </citation>
    <scope>NUCLEOTIDE SEQUENCE [LARGE SCALE GENOMIC DNA]</scope>
    <source>
        <strain evidence="3 4">CBS 588.65</strain>
    </source>
</reference>